<reference evidence="3" key="1">
    <citation type="submission" date="2019-11" db="EMBL/GenBank/DDBJ databases">
        <title>Leishmania tarentolae CDS.</title>
        <authorList>
            <person name="Goto Y."/>
            <person name="Yamagishi J."/>
        </authorList>
    </citation>
    <scope>NUCLEOTIDE SEQUENCE [LARGE SCALE GENOMIC DNA]</scope>
    <source>
        <strain evidence="3">Parrot Tar II</strain>
    </source>
</reference>
<dbReference type="Proteomes" id="UP000419144">
    <property type="component" value="Unassembled WGS sequence"/>
</dbReference>
<proteinExistence type="predicted"/>
<comment type="caution">
    <text evidence="3">The sequence shown here is derived from an EMBL/GenBank/DDBJ whole genome shotgun (WGS) entry which is preliminary data.</text>
</comment>
<dbReference type="PANTHER" id="PTHR45673">
    <property type="entry name" value="SERINE/THREONINE-PROTEIN PHOSPHATASE 2B CATALYTIC SUBUNIT 1-RELATED"/>
    <property type="match status" value="1"/>
</dbReference>
<dbReference type="EMBL" id="BLBS01000057">
    <property type="protein sequence ID" value="GET93268.1"/>
    <property type="molecule type" value="Genomic_DNA"/>
</dbReference>
<feature type="domain" description="Serine/threonine specific protein phosphatases" evidence="2">
    <location>
        <begin position="85"/>
        <end position="387"/>
    </location>
</feature>
<sequence length="445" mass="49630">MNNRYSLSSSRVHVCVFLPTSATRKLQLKCLLCNVAQRMTQSNIKCSAVGGRNLNGTPIERNKLLSDGKLSLESIMLQFLCGEQLKLEYAMEIVQQAALVLRTEPNALSINDTVVVVGDIQGQYYDLVKILVACGSLETTKYLFLGNYIGNGGFNLECILFLLAAKVVYPQSLFLIRGSNESKFMADVLQLGEECQLKYSSTLLPQILSAFNCLPLVAIIEKKYFCVHSGLSPDVSHVDDIALIHRFRHIPTRGAMCDMVWSEPDWDTNNQLYSNIEEPSGETYVPRLGLFETRPLFITNKQRGLSYVFNFACAKRFVSANNLLCIIRAHEVHELGFKLYRPHPNHLFPCIISLFSAPNYCSSFGNKGAVSVVSKETICFKQFEPSPHPCVLQGRNAFSWSLPFLESNLMSIFLTLLSGSDYDPTGADRSEKDSSNGEEGVTPLI</sequence>
<dbReference type="InterPro" id="IPR006186">
    <property type="entry name" value="Ser/Thr-sp_prot-phosphatase"/>
</dbReference>
<accession>A0A640KV71</accession>
<dbReference type="Pfam" id="PF00149">
    <property type="entry name" value="Metallophos"/>
    <property type="match status" value="1"/>
</dbReference>
<gene>
    <name evidence="3" type="ORF">LtaPh_3619800</name>
</gene>
<keyword evidence="4" id="KW-1185">Reference proteome</keyword>
<evidence type="ECO:0000313" key="4">
    <source>
        <dbReference type="Proteomes" id="UP000419144"/>
    </source>
</evidence>
<dbReference type="InterPro" id="IPR004843">
    <property type="entry name" value="Calcineurin-like_PHP"/>
</dbReference>
<dbReference type="SMART" id="SM00156">
    <property type="entry name" value="PP2Ac"/>
    <property type="match status" value="1"/>
</dbReference>
<evidence type="ECO:0000313" key="3">
    <source>
        <dbReference type="EMBL" id="GET93268.1"/>
    </source>
</evidence>
<evidence type="ECO:0000259" key="2">
    <source>
        <dbReference type="SMART" id="SM00156"/>
    </source>
</evidence>
<dbReference type="Gene3D" id="3.60.21.10">
    <property type="match status" value="1"/>
</dbReference>
<dbReference type="InterPro" id="IPR043360">
    <property type="entry name" value="PP2B"/>
</dbReference>
<protein>
    <submittedName>
        <fullName evidence="3">Serine/threonine protein phosphatase, putative</fullName>
    </submittedName>
</protein>
<name>A0A640KV71_LEITA</name>
<dbReference type="InterPro" id="IPR029052">
    <property type="entry name" value="Metallo-depent_PP-like"/>
</dbReference>
<dbReference type="SUPFAM" id="SSF56300">
    <property type="entry name" value="Metallo-dependent phosphatases"/>
    <property type="match status" value="1"/>
</dbReference>
<dbReference type="AlphaFoldDB" id="A0A640KV71"/>
<dbReference type="OrthoDB" id="5593063at2759"/>
<dbReference type="PRINTS" id="PR00114">
    <property type="entry name" value="STPHPHTASE"/>
</dbReference>
<dbReference type="GO" id="GO:0097720">
    <property type="term" value="P:calcineurin-mediated signaling"/>
    <property type="evidence" value="ECO:0007669"/>
    <property type="project" value="InterPro"/>
</dbReference>
<dbReference type="GO" id="GO:0033192">
    <property type="term" value="F:calmodulin-dependent protein phosphatase activity"/>
    <property type="evidence" value="ECO:0007669"/>
    <property type="project" value="InterPro"/>
</dbReference>
<evidence type="ECO:0000256" key="1">
    <source>
        <dbReference type="SAM" id="MobiDB-lite"/>
    </source>
</evidence>
<dbReference type="VEuPathDB" id="TriTrypDB:LtaPh_3619800"/>
<organism evidence="3 4">
    <name type="scientific">Leishmania tarentolae</name>
    <name type="common">Sauroleishmania tarentolae</name>
    <dbReference type="NCBI Taxonomy" id="5689"/>
    <lineage>
        <taxon>Eukaryota</taxon>
        <taxon>Discoba</taxon>
        <taxon>Euglenozoa</taxon>
        <taxon>Kinetoplastea</taxon>
        <taxon>Metakinetoplastina</taxon>
        <taxon>Trypanosomatida</taxon>
        <taxon>Trypanosomatidae</taxon>
        <taxon>Leishmaniinae</taxon>
        <taxon>Leishmania</taxon>
        <taxon>lizard Leishmania</taxon>
    </lineage>
</organism>
<feature type="region of interest" description="Disordered" evidence="1">
    <location>
        <begin position="425"/>
        <end position="445"/>
    </location>
</feature>
<feature type="compositionally biased region" description="Basic and acidic residues" evidence="1">
    <location>
        <begin position="426"/>
        <end position="435"/>
    </location>
</feature>